<name>A0A1H6L2U9_9FLAO</name>
<protein>
    <submittedName>
        <fullName evidence="1">Uncharacterized protein</fullName>
    </submittedName>
</protein>
<dbReference type="AlphaFoldDB" id="A0A1H6L2U9"/>
<dbReference type="STRING" id="1159016.SAMN02927937_01529"/>
<organism evidence="1 2">
    <name type="scientific">Paenimyroides marinum</name>
    <dbReference type="NCBI Taxonomy" id="1159016"/>
    <lineage>
        <taxon>Bacteria</taxon>
        <taxon>Pseudomonadati</taxon>
        <taxon>Bacteroidota</taxon>
        <taxon>Flavobacteriia</taxon>
        <taxon>Flavobacteriales</taxon>
        <taxon>Flavobacteriaceae</taxon>
        <taxon>Paenimyroides</taxon>
    </lineage>
</organism>
<gene>
    <name evidence="1" type="ORF">SAMN02927937_01529</name>
</gene>
<sequence>MVSFKRGLFLDGSPVWICTENVNPNYDLLYDKSRPEEPDDLSSVRKTIWG</sequence>
<dbReference type="EMBL" id="FNXE01000019">
    <property type="protein sequence ID" value="SEH80565.1"/>
    <property type="molecule type" value="Genomic_DNA"/>
</dbReference>
<accession>A0A1H6L2U9</accession>
<keyword evidence="2" id="KW-1185">Reference proteome</keyword>
<reference evidence="1 2" key="1">
    <citation type="submission" date="2016-10" db="EMBL/GenBank/DDBJ databases">
        <authorList>
            <person name="de Groot N.N."/>
        </authorList>
    </citation>
    <scope>NUCLEOTIDE SEQUENCE [LARGE SCALE GENOMIC DNA]</scope>
    <source>
        <strain evidence="1 2">CGMCC 1.10825</strain>
    </source>
</reference>
<evidence type="ECO:0000313" key="1">
    <source>
        <dbReference type="EMBL" id="SEH80565.1"/>
    </source>
</evidence>
<proteinExistence type="predicted"/>
<dbReference type="Proteomes" id="UP000199634">
    <property type="component" value="Unassembled WGS sequence"/>
</dbReference>
<evidence type="ECO:0000313" key="2">
    <source>
        <dbReference type="Proteomes" id="UP000199634"/>
    </source>
</evidence>